<dbReference type="GO" id="GO:0020037">
    <property type="term" value="F:heme binding"/>
    <property type="evidence" value="ECO:0007669"/>
    <property type="project" value="InterPro"/>
</dbReference>
<dbReference type="PANTHER" id="PTHR24305:SF218">
    <property type="entry name" value="P450, PUTATIVE (EUROFUNG)-RELATED"/>
    <property type="match status" value="1"/>
</dbReference>
<keyword evidence="2" id="KW-0349">Heme</keyword>
<evidence type="ECO:0000313" key="3">
    <source>
        <dbReference type="EMBL" id="EFJ02827.1"/>
    </source>
</evidence>
<evidence type="ECO:0000256" key="1">
    <source>
        <dbReference type="ARBA" id="ARBA00005179"/>
    </source>
</evidence>
<name>D8PMU9_SCHCM</name>
<proteinExistence type="predicted"/>
<dbReference type="InterPro" id="IPR002401">
    <property type="entry name" value="Cyt_P450_E_grp-I"/>
</dbReference>
<dbReference type="Proteomes" id="UP000007431">
    <property type="component" value="Unassembled WGS sequence"/>
</dbReference>
<dbReference type="Pfam" id="PF00067">
    <property type="entry name" value="p450"/>
    <property type="match status" value="1"/>
</dbReference>
<protein>
    <recommendedName>
        <fullName evidence="5">Cytochrome P450</fullName>
    </recommendedName>
</protein>
<sequence length="554" mass="61876">MLSLAYSNVSVTLVAFAALIILFLARAIYLLFFSPLSAIPGPWYAAVSDFWILTHVLRLQQCKTVHELFEIYGPVVRIGPNRVVFKDLSTTKSVYSVHKFDKSVYYKSLLTNENDHAMTTLEHAPHSMRRKGYAPHYTPNNLAQFQPEMHDFAHDLVQTLNSISGEKSVDCLTLFRQFMVDVIVASSYGCRLGALKKWALGVEDALCTAISDFPKRGILRSAVPTWAWNLVCKIPNNRWRQMCDSDKIMAEFVSARVYELRAQMNAGKLHDSEKVPMLQRLLKYRYSSTGELMPDNDIISEAMGHMIAGSDTTSTTLSYFFWELSRRPDMMQKLRAELEEAMPDSMSIPDISVLQSLPYLNAFIKEGLRIYGAAPSLLERVVPSVSSKAGELEPFDLMGFALPAGTVVSTQSWSLSRDATVFPSPETFLPDRWLVEDTSLMSAHLLPFGFGTRVCGGQNLAQIMLRMSSLPSSGTSTSKLLPRPTPAPWRCATLLSSSRPPCRAHSPSFLATTIDRALPAVIVLGYSLTDLTNRKIDARTHLHIPSPFSYLIVT</sequence>
<keyword evidence="2" id="KW-0479">Metal-binding</keyword>
<accession>D8PMU9</accession>
<dbReference type="HOGENOM" id="CLU_001570_14_2_1"/>
<dbReference type="eggNOG" id="KOG0159">
    <property type="taxonomic scope" value="Eukaryota"/>
</dbReference>
<dbReference type="GO" id="GO:0016705">
    <property type="term" value="F:oxidoreductase activity, acting on paired donors, with incorporation or reduction of molecular oxygen"/>
    <property type="evidence" value="ECO:0007669"/>
    <property type="project" value="InterPro"/>
</dbReference>
<dbReference type="InterPro" id="IPR050121">
    <property type="entry name" value="Cytochrome_P450_monoxygenase"/>
</dbReference>
<dbReference type="EMBL" id="GL377302">
    <property type="protein sequence ID" value="EFJ02827.1"/>
    <property type="molecule type" value="Genomic_DNA"/>
</dbReference>
<dbReference type="PRINTS" id="PR00385">
    <property type="entry name" value="P450"/>
</dbReference>
<dbReference type="OMA" id="NLVCRIP"/>
<comment type="pathway">
    <text evidence="1">Secondary metabolite biosynthesis.</text>
</comment>
<dbReference type="InterPro" id="IPR036396">
    <property type="entry name" value="Cyt_P450_sf"/>
</dbReference>
<comment type="cofactor">
    <cofactor evidence="2">
        <name>heme</name>
        <dbReference type="ChEBI" id="CHEBI:30413"/>
    </cofactor>
</comment>
<dbReference type="GO" id="GO:0004497">
    <property type="term" value="F:monooxygenase activity"/>
    <property type="evidence" value="ECO:0007669"/>
    <property type="project" value="InterPro"/>
</dbReference>
<keyword evidence="2" id="KW-0408">Iron</keyword>
<evidence type="ECO:0008006" key="5">
    <source>
        <dbReference type="Google" id="ProtNLM"/>
    </source>
</evidence>
<dbReference type="Gene3D" id="1.10.630.10">
    <property type="entry name" value="Cytochrome P450"/>
    <property type="match status" value="1"/>
</dbReference>
<dbReference type="GO" id="GO:0005506">
    <property type="term" value="F:iron ion binding"/>
    <property type="evidence" value="ECO:0007669"/>
    <property type="project" value="InterPro"/>
</dbReference>
<dbReference type="AlphaFoldDB" id="D8PMU9"/>
<dbReference type="SUPFAM" id="SSF48264">
    <property type="entry name" value="Cytochrome P450"/>
    <property type="match status" value="1"/>
</dbReference>
<evidence type="ECO:0000256" key="2">
    <source>
        <dbReference type="PIRSR" id="PIRSR602401-1"/>
    </source>
</evidence>
<reference evidence="3 4" key="1">
    <citation type="journal article" date="2010" name="Nat. Biotechnol.">
        <title>Genome sequence of the model mushroom Schizophyllum commune.</title>
        <authorList>
            <person name="Ohm R.A."/>
            <person name="de Jong J.F."/>
            <person name="Lugones L.G."/>
            <person name="Aerts A."/>
            <person name="Kothe E."/>
            <person name="Stajich J.E."/>
            <person name="de Vries R.P."/>
            <person name="Record E."/>
            <person name="Levasseur A."/>
            <person name="Baker S.E."/>
            <person name="Bartholomew K.A."/>
            <person name="Coutinho P.M."/>
            <person name="Erdmann S."/>
            <person name="Fowler T.J."/>
            <person name="Gathman A.C."/>
            <person name="Lombard V."/>
            <person name="Henrissat B."/>
            <person name="Knabe N."/>
            <person name="Kuees U."/>
            <person name="Lilly W.W."/>
            <person name="Lindquist E."/>
            <person name="Lucas S."/>
            <person name="Magnuson J.K."/>
            <person name="Piumi F."/>
            <person name="Raudaskoski M."/>
            <person name="Salamov A."/>
            <person name="Schmutz J."/>
            <person name="Schwarze F.W.M.R."/>
            <person name="vanKuyk P.A."/>
            <person name="Horton J.S."/>
            <person name="Grigoriev I.V."/>
            <person name="Woesten H.A.B."/>
        </authorList>
    </citation>
    <scope>NUCLEOTIDE SEQUENCE [LARGE SCALE GENOMIC DNA]</scope>
    <source>
        <strain evidence="4">H4-8 / FGSC 9210</strain>
    </source>
</reference>
<dbReference type="PRINTS" id="PR00463">
    <property type="entry name" value="EP450I"/>
</dbReference>
<evidence type="ECO:0000313" key="4">
    <source>
        <dbReference type="Proteomes" id="UP000007431"/>
    </source>
</evidence>
<feature type="binding site" description="axial binding residue" evidence="2">
    <location>
        <position position="455"/>
    </location>
    <ligand>
        <name>heme</name>
        <dbReference type="ChEBI" id="CHEBI:30413"/>
    </ligand>
    <ligandPart>
        <name>Fe</name>
        <dbReference type="ChEBI" id="CHEBI:18248"/>
    </ligandPart>
</feature>
<gene>
    <name evidence="3" type="ORF">SCHCODRAFT_83714</name>
</gene>
<dbReference type="VEuPathDB" id="FungiDB:SCHCODRAFT_02537529"/>
<dbReference type="STRING" id="578458.D8PMU9"/>
<dbReference type="InParanoid" id="D8PMU9"/>
<keyword evidence="4" id="KW-1185">Reference proteome</keyword>
<dbReference type="PANTHER" id="PTHR24305">
    <property type="entry name" value="CYTOCHROME P450"/>
    <property type="match status" value="1"/>
</dbReference>
<organism evidence="4">
    <name type="scientific">Schizophyllum commune (strain H4-8 / FGSC 9210)</name>
    <name type="common">Split gill fungus</name>
    <dbReference type="NCBI Taxonomy" id="578458"/>
    <lineage>
        <taxon>Eukaryota</taxon>
        <taxon>Fungi</taxon>
        <taxon>Dikarya</taxon>
        <taxon>Basidiomycota</taxon>
        <taxon>Agaricomycotina</taxon>
        <taxon>Agaricomycetes</taxon>
        <taxon>Agaricomycetidae</taxon>
        <taxon>Agaricales</taxon>
        <taxon>Schizophyllaceae</taxon>
        <taxon>Schizophyllum</taxon>
    </lineage>
</organism>
<dbReference type="InterPro" id="IPR001128">
    <property type="entry name" value="Cyt_P450"/>
</dbReference>